<name>A0A2N0UK18_9FIRM</name>
<reference evidence="1" key="1">
    <citation type="journal article" date="2018" name="Environ. Microbiol.">
        <title>Sporulation capability and amylosome conservation among diverse human colonic and rumen isolates of the keystone starch-degrader Ruminococcus bromii.</title>
        <authorList>
            <person name="Mukhopadhya I."/>
            <person name="Morais S."/>
            <person name="Laverde-Gomez J."/>
            <person name="Sheridan P.O."/>
            <person name="Walker A.W."/>
            <person name="Kelly W."/>
            <person name="Klieve A.V."/>
            <person name="Ouwerkerk D."/>
            <person name="Duncan S.H."/>
            <person name="Louis P."/>
            <person name="Koropatkin N."/>
            <person name="Cockburn D."/>
            <person name="Kibler R."/>
            <person name="Cooper P.J."/>
            <person name="Sandoval C."/>
            <person name="Crost E."/>
            <person name="Juge N."/>
            <person name="Bayer E.A."/>
            <person name="Flint H.J."/>
        </authorList>
    </citation>
    <scope>NUCLEOTIDE SEQUENCE [LARGE SCALE GENOMIC DNA]</scope>
    <source>
        <strain evidence="1">ATCC 27255</strain>
    </source>
</reference>
<dbReference type="Proteomes" id="UP000233425">
    <property type="component" value="Unassembled WGS sequence"/>
</dbReference>
<dbReference type="EMBL" id="NNSR01000066">
    <property type="protein sequence ID" value="PKD27918.1"/>
    <property type="molecule type" value="Genomic_DNA"/>
</dbReference>
<evidence type="ECO:0000313" key="1">
    <source>
        <dbReference type="EMBL" id="PKD27918.1"/>
    </source>
</evidence>
<comment type="caution">
    <text evidence="1">The sequence shown here is derived from an EMBL/GenBank/DDBJ whole genome shotgun (WGS) entry which is preliminary data.</text>
</comment>
<proteinExistence type="predicted"/>
<keyword evidence="2" id="KW-1185">Reference proteome</keyword>
<dbReference type="Pfam" id="PF14287">
    <property type="entry name" value="DUF4368"/>
    <property type="match status" value="1"/>
</dbReference>
<gene>
    <name evidence="1" type="ORF">RBATCC27255_01381</name>
</gene>
<dbReference type="InterPro" id="IPR025378">
    <property type="entry name" value="DUF4368"/>
</dbReference>
<dbReference type="RefSeq" id="WP_015524124.1">
    <property type="nucleotide sequence ID" value="NZ_CBCTYN010000003.1"/>
</dbReference>
<sequence>MINEFIDKILVHAPYYIDGERMQEVEIYLNFIGKFEIPQPQLSEEEIKRQKQLKQPV</sequence>
<organism evidence="1 2">
    <name type="scientific">Ruminococcus bromii</name>
    <dbReference type="NCBI Taxonomy" id="40518"/>
    <lineage>
        <taxon>Bacteria</taxon>
        <taxon>Bacillati</taxon>
        <taxon>Bacillota</taxon>
        <taxon>Clostridia</taxon>
        <taxon>Eubacteriales</taxon>
        <taxon>Oscillospiraceae</taxon>
        <taxon>Ruminococcus</taxon>
    </lineage>
</organism>
<dbReference type="AlphaFoldDB" id="A0A2N0UK18"/>
<accession>A0A2N0UK18</accession>
<protein>
    <submittedName>
        <fullName evidence="1">Uncharacterized protein</fullName>
    </submittedName>
</protein>
<evidence type="ECO:0000313" key="2">
    <source>
        <dbReference type="Proteomes" id="UP000233425"/>
    </source>
</evidence>